<evidence type="ECO:0000313" key="3">
    <source>
        <dbReference type="Proteomes" id="UP000735302"/>
    </source>
</evidence>
<evidence type="ECO:0000313" key="2">
    <source>
        <dbReference type="EMBL" id="GFN89679.1"/>
    </source>
</evidence>
<evidence type="ECO:0000256" key="1">
    <source>
        <dbReference type="SAM" id="MobiDB-lite"/>
    </source>
</evidence>
<reference evidence="2 3" key="1">
    <citation type="journal article" date="2021" name="Elife">
        <title>Chloroplast acquisition without the gene transfer in kleptoplastic sea slugs, Plakobranchus ocellatus.</title>
        <authorList>
            <person name="Maeda T."/>
            <person name="Takahashi S."/>
            <person name="Yoshida T."/>
            <person name="Shimamura S."/>
            <person name="Takaki Y."/>
            <person name="Nagai Y."/>
            <person name="Toyoda A."/>
            <person name="Suzuki Y."/>
            <person name="Arimoto A."/>
            <person name="Ishii H."/>
            <person name="Satoh N."/>
            <person name="Nishiyama T."/>
            <person name="Hasebe M."/>
            <person name="Maruyama T."/>
            <person name="Minagawa J."/>
            <person name="Obokata J."/>
            <person name="Shigenobu S."/>
        </authorList>
    </citation>
    <scope>NUCLEOTIDE SEQUENCE [LARGE SCALE GENOMIC DNA]</scope>
</reference>
<dbReference type="Proteomes" id="UP000735302">
    <property type="component" value="Unassembled WGS sequence"/>
</dbReference>
<sequence length="79" mass="9047">MDWLEPATEGSLQISGRTQKPLSHRRPKWKEEEEGEEDEKKTEKETSMNLQTDTTLSKDEIESTVSTKCSGLFLATMWA</sequence>
<dbReference type="AlphaFoldDB" id="A0AAV3Z524"/>
<organism evidence="2 3">
    <name type="scientific">Plakobranchus ocellatus</name>
    <dbReference type="NCBI Taxonomy" id="259542"/>
    <lineage>
        <taxon>Eukaryota</taxon>
        <taxon>Metazoa</taxon>
        <taxon>Spiralia</taxon>
        <taxon>Lophotrochozoa</taxon>
        <taxon>Mollusca</taxon>
        <taxon>Gastropoda</taxon>
        <taxon>Heterobranchia</taxon>
        <taxon>Euthyneura</taxon>
        <taxon>Panpulmonata</taxon>
        <taxon>Sacoglossa</taxon>
        <taxon>Placobranchoidea</taxon>
        <taxon>Plakobranchidae</taxon>
        <taxon>Plakobranchus</taxon>
    </lineage>
</organism>
<gene>
    <name evidence="2" type="ORF">PoB_001618500</name>
</gene>
<protein>
    <submittedName>
        <fullName evidence="2">Uncharacterized protein</fullName>
    </submittedName>
</protein>
<proteinExistence type="predicted"/>
<feature type="compositionally biased region" description="Polar residues" evidence="1">
    <location>
        <begin position="10"/>
        <end position="21"/>
    </location>
</feature>
<feature type="region of interest" description="Disordered" evidence="1">
    <location>
        <begin position="1"/>
        <end position="62"/>
    </location>
</feature>
<comment type="caution">
    <text evidence="2">The sequence shown here is derived from an EMBL/GenBank/DDBJ whole genome shotgun (WGS) entry which is preliminary data.</text>
</comment>
<name>A0AAV3Z524_9GAST</name>
<keyword evidence="3" id="KW-1185">Reference proteome</keyword>
<dbReference type="EMBL" id="BLXT01001947">
    <property type="protein sequence ID" value="GFN89679.1"/>
    <property type="molecule type" value="Genomic_DNA"/>
</dbReference>
<accession>A0AAV3Z524</accession>